<dbReference type="Gene3D" id="3.40.50.1240">
    <property type="entry name" value="Phosphoglycerate mutase-like"/>
    <property type="match status" value="1"/>
</dbReference>
<evidence type="ECO:0000313" key="1">
    <source>
        <dbReference type="EMBL" id="OSX67615.1"/>
    </source>
</evidence>
<dbReference type="RefSeq" id="XP_024344409.1">
    <property type="nucleotide sequence ID" value="XM_024488425.1"/>
</dbReference>
<sequence>MPIETIYIARHGFRLNWVTTQWKSVTGLPRDPPLAAFGLTQAEELAEYFKGLPVEERPTAIFSSPYYRCLQTSNPTSVALDVPIFVEHGLSEWYSPASPGTGLHPRPASASALREFFPEIDDSWASIWYPSRKGEDVEQCHDRCGGLLKALIPEVERRFGDRHKKILLVSHAATIIALTRELLGDRSFLIRVGCCSITEMSRNEKQTAVTGQWYAKRVADGSHLKEGASRDWGFEDIQIADGKVVDDVGVRGEEMEEDEPVGLQLPELSRM</sequence>
<dbReference type="PANTHER" id="PTHR16469:SF51">
    <property type="entry name" value="TRANSCRIPTION FACTOR TAU 55 KDA SUBUNIT"/>
    <property type="match status" value="1"/>
</dbReference>
<reference evidence="1 2" key="1">
    <citation type="submission" date="2017-04" db="EMBL/GenBank/DDBJ databases">
        <title>Genome Sequence of the Model Brown-Rot Fungus Postia placenta SB12.</title>
        <authorList>
            <consortium name="DOE Joint Genome Institute"/>
            <person name="Gaskell J."/>
            <person name="Kersten P."/>
            <person name="Larrondo L.F."/>
            <person name="Canessa P."/>
            <person name="Martinez D."/>
            <person name="Hibbett D."/>
            <person name="Schmoll M."/>
            <person name="Kubicek C.P."/>
            <person name="Martinez A.T."/>
            <person name="Yadav J."/>
            <person name="Master E."/>
            <person name="Magnuson J.K."/>
            <person name="James T."/>
            <person name="Yaver D."/>
            <person name="Berka R."/>
            <person name="Labutti K."/>
            <person name="Lipzen A."/>
            <person name="Aerts A."/>
            <person name="Barry K."/>
            <person name="Henrissat B."/>
            <person name="Blanchette R."/>
            <person name="Grigoriev I."/>
            <person name="Cullen D."/>
        </authorList>
    </citation>
    <scope>NUCLEOTIDE SEQUENCE [LARGE SCALE GENOMIC DNA]</scope>
    <source>
        <strain evidence="1 2">MAD-698-R-SB12</strain>
    </source>
</reference>
<name>A0A1X6NG64_9APHY</name>
<dbReference type="GeneID" id="36333374"/>
<evidence type="ECO:0000313" key="2">
    <source>
        <dbReference type="Proteomes" id="UP000194127"/>
    </source>
</evidence>
<proteinExistence type="predicted"/>
<accession>A0A1X6NG64</accession>
<evidence type="ECO:0008006" key="3">
    <source>
        <dbReference type="Google" id="ProtNLM"/>
    </source>
</evidence>
<dbReference type="InterPro" id="IPR051710">
    <property type="entry name" value="Phosphatase_SH3-domain"/>
</dbReference>
<dbReference type="SUPFAM" id="SSF53254">
    <property type="entry name" value="Phosphoglycerate mutase-like"/>
    <property type="match status" value="1"/>
</dbReference>
<dbReference type="OrthoDB" id="414418at2759"/>
<keyword evidence="2" id="KW-1185">Reference proteome</keyword>
<dbReference type="InterPro" id="IPR029033">
    <property type="entry name" value="His_PPase_superfam"/>
</dbReference>
<protein>
    <recommendedName>
        <fullName evidence="3">Phosphoglycerate mutase-like protein</fullName>
    </recommendedName>
</protein>
<organism evidence="1 2">
    <name type="scientific">Postia placenta MAD-698-R-SB12</name>
    <dbReference type="NCBI Taxonomy" id="670580"/>
    <lineage>
        <taxon>Eukaryota</taxon>
        <taxon>Fungi</taxon>
        <taxon>Dikarya</taxon>
        <taxon>Basidiomycota</taxon>
        <taxon>Agaricomycotina</taxon>
        <taxon>Agaricomycetes</taxon>
        <taxon>Polyporales</taxon>
        <taxon>Adustoporiaceae</taxon>
        <taxon>Rhodonia</taxon>
    </lineage>
</organism>
<dbReference type="Pfam" id="PF00300">
    <property type="entry name" value="His_Phos_1"/>
    <property type="match status" value="1"/>
</dbReference>
<gene>
    <name evidence="1" type="ORF">POSPLADRAFT_1176496</name>
</gene>
<dbReference type="CDD" id="cd07067">
    <property type="entry name" value="HP_PGM_like"/>
    <property type="match status" value="1"/>
</dbReference>
<dbReference type="EMBL" id="KZ110591">
    <property type="protein sequence ID" value="OSX67615.1"/>
    <property type="molecule type" value="Genomic_DNA"/>
</dbReference>
<dbReference type="PANTHER" id="PTHR16469">
    <property type="entry name" value="UBIQUITIN-ASSOCIATED AND SH3 DOMAIN-CONTAINING BA-RELATED"/>
    <property type="match status" value="1"/>
</dbReference>
<dbReference type="AlphaFoldDB" id="A0A1X6NG64"/>
<dbReference type="InterPro" id="IPR013078">
    <property type="entry name" value="His_Pase_superF_clade-1"/>
</dbReference>
<dbReference type="SMART" id="SM00855">
    <property type="entry name" value="PGAM"/>
    <property type="match status" value="1"/>
</dbReference>
<dbReference type="STRING" id="670580.A0A1X6NG64"/>
<dbReference type="Proteomes" id="UP000194127">
    <property type="component" value="Unassembled WGS sequence"/>
</dbReference>